<feature type="chain" id="PRO_5001825908" evidence="1">
    <location>
        <begin position="22"/>
        <end position="222"/>
    </location>
</feature>
<dbReference type="OrthoDB" id="7199813at2"/>
<dbReference type="RefSeq" id="WP_035084136.1">
    <property type="nucleotide sequence ID" value="NZ_JQGC01000013.1"/>
</dbReference>
<sequence length="222" mass="24046">MLPRLLVPALVAALLPGAALAAPVSLKSLGDTCLETTLKNCTVAAAGYVAPRDTSRLAYQIQSGVDEYEGVAGGVVVFVETDGAWELLASDFNGVWYKLPRLSEADPILFHLPGVTAGTGSFNADVLFEFSADDKEWRRVDMDSWWEGVEAKLPKGLEIWKGVTYDFGEDYWGEYVARTSLWQETDANCCPTGGSAVIHFTVEDGALKAGDVEYEEPKAEAE</sequence>
<dbReference type="EMBL" id="JQGC01000013">
    <property type="protein sequence ID" value="KFL30464.1"/>
    <property type="molecule type" value="Genomic_DNA"/>
</dbReference>
<name>A0A087M0R1_9HYPH</name>
<keyword evidence="3" id="KW-1185">Reference proteome</keyword>
<dbReference type="Proteomes" id="UP000028981">
    <property type="component" value="Unassembled WGS sequence"/>
</dbReference>
<keyword evidence="1" id="KW-0732">Signal</keyword>
<accession>A0A087M0R1</accession>
<evidence type="ECO:0000313" key="3">
    <source>
        <dbReference type="Proteomes" id="UP000028981"/>
    </source>
</evidence>
<evidence type="ECO:0000256" key="1">
    <source>
        <dbReference type="SAM" id="SignalP"/>
    </source>
</evidence>
<feature type="signal peptide" evidence="1">
    <location>
        <begin position="1"/>
        <end position="21"/>
    </location>
</feature>
<reference evidence="2 3" key="1">
    <citation type="submission" date="2014-08" db="EMBL/GenBank/DDBJ databases">
        <authorList>
            <person name="Hassan Y.I."/>
            <person name="Lepp D."/>
            <person name="Zhou T."/>
        </authorList>
    </citation>
    <scope>NUCLEOTIDE SEQUENCE [LARGE SCALE GENOMIC DNA]</scope>
    <source>
        <strain evidence="2 3">IFO13584</strain>
    </source>
</reference>
<gene>
    <name evidence="2" type="ORF">JP75_14870</name>
</gene>
<dbReference type="AlphaFoldDB" id="A0A087M0R1"/>
<organism evidence="2 3">
    <name type="scientific">Devosia riboflavina</name>
    <dbReference type="NCBI Taxonomy" id="46914"/>
    <lineage>
        <taxon>Bacteria</taxon>
        <taxon>Pseudomonadati</taxon>
        <taxon>Pseudomonadota</taxon>
        <taxon>Alphaproteobacteria</taxon>
        <taxon>Hyphomicrobiales</taxon>
        <taxon>Devosiaceae</taxon>
        <taxon>Devosia</taxon>
    </lineage>
</organism>
<evidence type="ECO:0000313" key="2">
    <source>
        <dbReference type="EMBL" id="KFL30464.1"/>
    </source>
</evidence>
<comment type="caution">
    <text evidence="2">The sequence shown here is derived from an EMBL/GenBank/DDBJ whole genome shotgun (WGS) entry which is preliminary data.</text>
</comment>
<proteinExistence type="predicted"/>
<protein>
    <submittedName>
        <fullName evidence="2">Uncharacterized protein</fullName>
    </submittedName>
</protein>